<feature type="region of interest" description="Disordered" evidence="1">
    <location>
        <begin position="96"/>
        <end position="121"/>
    </location>
</feature>
<evidence type="ECO:0000313" key="3">
    <source>
        <dbReference type="Proteomes" id="UP000682416"/>
    </source>
</evidence>
<dbReference type="EMBL" id="CP074402">
    <property type="protein sequence ID" value="QVJ00378.1"/>
    <property type="molecule type" value="Genomic_DNA"/>
</dbReference>
<evidence type="ECO:0000313" key="2">
    <source>
        <dbReference type="EMBL" id="QVJ00378.1"/>
    </source>
</evidence>
<dbReference type="AlphaFoldDB" id="A0A975QJE1"/>
<dbReference type="KEGG" id="nec:KGD82_16590"/>
<dbReference type="Proteomes" id="UP000682416">
    <property type="component" value="Chromosome"/>
</dbReference>
<sequence length="288" mass="30925">MVDQTATPDLRHLPIPSGFIIVSARDHRGLSAHTADDRVNVTVADENGEGTHTALTPAQTTLAATELLRITGTNLTEYYITEDGYPALHHVPPGTEGRGTWSCSPAETTASSTSCRPPPTTPAGLTMSNTGLECGNLWPHDPHQYNDSGVYRTCPGLQDQPPAPAVCRSPRCTRPGTSGSGWCCYGCAAHTRFGRELLHNLPCETANPGEEETADRWMADRDRAQTALQAEVDRVFVSGCLANVNNTVDVLAPVVADLIQQAREKSLVEGDHHPRTEVEAHAGETRSS</sequence>
<organism evidence="2 3">
    <name type="scientific">Nocardiopsis eucommiae</name>
    <dbReference type="NCBI Taxonomy" id="2831970"/>
    <lineage>
        <taxon>Bacteria</taxon>
        <taxon>Bacillati</taxon>
        <taxon>Actinomycetota</taxon>
        <taxon>Actinomycetes</taxon>
        <taxon>Streptosporangiales</taxon>
        <taxon>Nocardiopsidaceae</taxon>
        <taxon>Nocardiopsis</taxon>
    </lineage>
</organism>
<name>A0A975QJE1_9ACTN</name>
<keyword evidence="3" id="KW-1185">Reference proteome</keyword>
<gene>
    <name evidence="2" type="ORF">KGD82_16590</name>
</gene>
<proteinExistence type="predicted"/>
<protein>
    <submittedName>
        <fullName evidence="2">Uncharacterized protein</fullName>
    </submittedName>
</protein>
<feature type="region of interest" description="Disordered" evidence="1">
    <location>
        <begin position="266"/>
        <end position="288"/>
    </location>
</feature>
<accession>A0A975QJE1</accession>
<evidence type="ECO:0000256" key="1">
    <source>
        <dbReference type="SAM" id="MobiDB-lite"/>
    </source>
</evidence>
<reference evidence="2" key="1">
    <citation type="submission" date="2021-05" db="EMBL/GenBank/DDBJ databases">
        <authorList>
            <person name="Kaiqin L."/>
            <person name="Jian G."/>
        </authorList>
    </citation>
    <scope>NUCLEOTIDE SEQUENCE</scope>
    <source>
        <strain evidence="2">HDS5</strain>
    </source>
</reference>